<keyword evidence="1" id="KW-0479">Metal-binding</keyword>
<feature type="compositionally biased region" description="Low complexity" evidence="5">
    <location>
        <begin position="643"/>
        <end position="660"/>
    </location>
</feature>
<feature type="compositionally biased region" description="Pro residues" evidence="5">
    <location>
        <begin position="296"/>
        <end position="305"/>
    </location>
</feature>
<dbReference type="Gene3D" id="2.30.30.1150">
    <property type="match status" value="1"/>
</dbReference>
<feature type="compositionally biased region" description="Polar residues" evidence="5">
    <location>
        <begin position="825"/>
        <end position="834"/>
    </location>
</feature>
<feature type="compositionally biased region" description="Low complexity" evidence="5">
    <location>
        <begin position="849"/>
        <end position="865"/>
    </location>
</feature>
<evidence type="ECO:0000259" key="6">
    <source>
        <dbReference type="PROSITE" id="PS50016"/>
    </source>
</evidence>
<feature type="compositionally biased region" description="Low complexity" evidence="5">
    <location>
        <begin position="610"/>
        <end position="632"/>
    </location>
</feature>
<feature type="compositionally biased region" description="Acidic residues" evidence="5">
    <location>
        <begin position="550"/>
        <end position="560"/>
    </location>
</feature>
<dbReference type="Pfam" id="PF00628">
    <property type="entry name" value="PHD"/>
    <property type="match status" value="1"/>
</dbReference>
<feature type="compositionally biased region" description="Gly residues" evidence="5">
    <location>
        <begin position="104"/>
        <end position="114"/>
    </location>
</feature>
<organism evidence="7 8">
    <name type="scientific">Diaporthe australafricana</name>
    <dbReference type="NCBI Taxonomy" id="127596"/>
    <lineage>
        <taxon>Eukaryota</taxon>
        <taxon>Fungi</taxon>
        <taxon>Dikarya</taxon>
        <taxon>Ascomycota</taxon>
        <taxon>Pezizomycotina</taxon>
        <taxon>Sordariomycetes</taxon>
        <taxon>Sordariomycetidae</taxon>
        <taxon>Diaporthales</taxon>
        <taxon>Diaporthaceae</taxon>
        <taxon>Diaporthe</taxon>
    </lineage>
</organism>
<feature type="compositionally biased region" description="Low complexity" evidence="5">
    <location>
        <begin position="734"/>
        <end position="756"/>
    </location>
</feature>
<evidence type="ECO:0000256" key="4">
    <source>
        <dbReference type="PROSITE-ProRule" id="PRU00146"/>
    </source>
</evidence>
<evidence type="ECO:0000256" key="3">
    <source>
        <dbReference type="ARBA" id="ARBA00022833"/>
    </source>
</evidence>
<feature type="compositionally biased region" description="Low complexity" evidence="5">
    <location>
        <begin position="393"/>
        <end position="404"/>
    </location>
</feature>
<evidence type="ECO:0000256" key="2">
    <source>
        <dbReference type="ARBA" id="ARBA00022771"/>
    </source>
</evidence>
<name>A0ABR3VZ91_9PEZI</name>
<feature type="compositionally biased region" description="Basic and acidic residues" evidence="5">
    <location>
        <begin position="33"/>
        <end position="50"/>
    </location>
</feature>
<sequence>MSAPPTTRATRSRYSSPAVGGTGAGRRSSNDSSKVKDKESRDAASLDRSRQFMEAWIEPERARLASFQEDGLVRQGVLETMEPLGTRPKPAMFRKLMGASSPFHGGGVSGGREGSLGQDGSASTAGSRKNVGKRIVLKRKNGAVAANNSSNGRFDVSGTQSPTPSTAVATPQPSSTPAPEPEPDAEPELEPREGAEPGPEPGPEADSEPEPEPALPPLANTSPTTTASSAAAQNQASASASIPPTSDIVQPEPENHPTSELTPTPQPHTLPISNSSPTPRRVSHSSPSPSHHSQSIPPPTLPPLPQSALATRSALFPPTYSSNPFLPDPVKQSIEELPSFSSSHLPTTPRSVASLNDIDDTFFKRESSAQSASILAMAPKARAHSALPEQTNSAAQPSASQSPAQPRPRDGPHYIASELQRIVEQKEVVAKSIDVAVEEALKHYRYDVAYAYRTLYEEYQENARFLLLAESIFRQTASSESVFRFGLYVNPKIAEGNKDATAVKYFEAEARENKEYVPHPPQPAPYRDLVTLDLSGLQEIADNKKRKRDDEDDSADETIDERESQLEKELQSPDQPEVEPETAEVEPEPVATPPHPSKKQKLQTREQSTGRSAGRKTASASASASRGMNGRANASPSRRKTRSGSVASDSSLSTAKSLSPPLSPPQEADEDKQMQDVGDADNGAAATADVVAGDNDLPSSAAAPNPNGAGPGPGPELQPMTARPRRAPARGRRQANANASSEPNANNASQQNPASAIPVADPPQRSRNPRRGAPDFTPTQRLSEDDLAASRRRAAREITDRLTTDARFKDDSHVRDEPMPGSLVREQSAQSDLSSVPDVDELEPEPESRASPAAATNSGRGARTTRAAKRQHEDGEGDDAASTSPDFAPHAEPSTGVTSRAVTPVRPAKRARTGPRLKVSPMKNKAGTAAGNPRARADRASPSNGNPNAQVDNDDFCSSCGGNGEIVCCDGCTRAFHQLCHEPFIPYSVLSDEDEEWFCWDCSIKRDPGLLQQHKGPWGALMTALDKKHSVSYRLPKKTREYFEGVKTGPDGEYEDFAAQPKGVKKQKPIEKHEFDYYQVTDKDRNPILCHSCHKSTREGRPIVPCSLCNLWWHTDCLDPPRANLPHPSFFKCPCHIEDLQKDVGPLGPAHKFRKIKGRSEIHYAFHRGNVNNGYIEIEDDPEPAGHSGFRDQSFGHTYLLSSGGVQADFLSKVRRHHKAVGKPVTRPRRLREDESREKMKAALNLLQLKSADRVRGQGLPVGSVSTGDAPGVSPDKNTDSTDQSLDSASVHELAAMKEATRKMYDRIISELRKRDEKELLDEGEMHSSVAEAADSTAPDRLGEGEANRDIVDMNGAEHQQHTSHTADHDDDSSVTQIVSNIVEAAVASVAGKNTTSATDTIASVAANVEQRTDHEPAAQAAVNSALTPVSEANKDGDELTSAVTNIKPSMSGIETPKTEPNVPDQVTSPAEAMELD</sequence>
<feature type="region of interest" description="Disordered" evidence="5">
    <location>
        <begin position="1446"/>
        <end position="1477"/>
    </location>
</feature>
<feature type="compositionally biased region" description="Basic residues" evidence="5">
    <location>
        <begin position="1217"/>
        <end position="1230"/>
    </location>
</feature>
<keyword evidence="2 4" id="KW-0863">Zinc-finger</keyword>
<dbReference type="InterPro" id="IPR052819">
    <property type="entry name" value="Chromatin_regulatory_protein"/>
</dbReference>
<feature type="compositionally biased region" description="Low complexity" evidence="5">
    <location>
        <begin position="142"/>
        <end position="152"/>
    </location>
</feature>
<evidence type="ECO:0000256" key="1">
    <source>
        <dbReference type="ARBA" id="ARBA00022723"/>
    </source>
</evidence>
<reference evidence="7 8" key="1">
    <citation type="journal article" date="2024" name="IMA Fungus">
        <title>IMA Genome - F19 : A genome assembly and annotation guide to empower mycologists, including annotated draft genome sequences of Ceratocystis pirilliformis, Diaporthe australafricana, Fusarium ophioides, Paecilomyces lecythidis, and Sporothrix stenoceras.</title>
        <authorList>
            <person name="Aylward J."/>
            <person name="Wilson A.M."/>
            <person name="Visagie C.M."/>
            <person name="Spraker J."/>
            <person name="Barnes I."/>
            <person name="Buitendag C."/>
            <person name="Ceriani C."/>
            <person name="Del Mar Angel L."/>
            <person name="du Plessis D."/>
            <person name="Fuchs T."/>
            <person name="Gasser K."/>
            <person name="Kramer D."/>
            <person name="Li W."/>
            <person name="Munsamy K."/>
            <person name="Piso A."/>
            <person name="Price J.L."/>
            <person name="Sonnekus B."/>
            <person name="Thomas C."/>
            <person name="van der Nest A."/>
            <person name="van Dijk A."/>
            <person name="van Heerden A."/>
            <person name="van Vuuren N."/>
            <person name="Yilmaz N."/>
            <person name="Duong T.A."/>
            <person name="van der Merwe N.A."/>
            <person name="Wingfield M.J."/>
            <person name="Wingfield B.D."/>
        </authorList>
    </citation>
    <scope>NUCLEOTIDE SEQUENCE [LARGE SCALE GENOMIC DNA]</scope>
    <source>
        <strain evidence="7 8">CMW 18300</strain>
    </source>
</reference>
<feature type="compositionally biased region" description="Low complexity" evidence="5">
    <location>
        <begin position="275"/>
        <end position="295"/>
    </location>
</feature>
<comment type="caution">
    <text evidence="7">The sequence shown here is derived from an EMBL/GenBank/DDBJ whole genome shotgun (WGS) entry which is preliminary data.</text>
</comment>
<feature type="compositionally biased region" description="Polar residues" evidence="5">
    <location>
        <begin position="118"/>
        <end position="127"/>
    </location>
</feature>
<dbReference type="CDD" id="cd15534">
    <property type="entry name" value="PHD2_PHF12_Rco1"/>
    <property type="match status" value="1"/>
</dbReference>
<feature type="region of interest" description="Disordered" evidence="5">
    <location>
        <begin position="1255"/>
        <end position="1290"/>
    </location>
</feature>
<evidence type="ECO:0000313" key="8">
    <source>
        <dbReference type="Proteomes" id="UP001583177"/>
    </source>
</evidence>
<feature type="compositionally biased region" description="Basic residues" evidence="5">
    <location>
        <begin position="723"/>
        <end position="733"/>
    </location>
</feature>
<dbReference type="InterPro" id="IPR019786">
    <property type="entry name" value="Zinc_finger_PHD-type_CS"/>
</dbReference>
<feature type="compositionally biased region" description="Basic residues" evidence="5">
    <location>
        <begin position="130"/>
        <end position="141"/>
    </location>
</feature>
<feature type="compositionally biased region" description="Low complexity" evidence="5">
    <location>
        <begin position="217"/>
        <end position="241"/>
    </location>
</feature>
<feature type="region of interest" description="Disordered" evidence="5">
    <location>
        <begin position="1"/>
        <end position="50"/>
    </location>
</feature>
<dbReference type="EMBL" id="JAWRVE010000206">
    <property type="protein sequence ID" value="KAL1849128.1"/>
    <property type="molecule type" value="Genomic_DNA"/>
</dbReference>
<dbReference type="SUPFAM" id="SSF57903">
    <property type="entry name" value="FYVE/PHD zinc finger"/>
    <property type="match status" value="2"/>
</dbReference>
<keyword evidence="8" id="KW-1185">Reference proteome</keyword>
<dbReference type="PROSITE" id="PS50016">
    <property type="entry name" value="ZF_PHD_2"/>
    <property type="match status" value="1"/>
</dbReference>
<evidence type="ECO:0000256" key="5">
    <source>
        <dbReference type="SAM" id="MobiDB-lite"/>
    </source>
</evidence>
<dbReference type="Gene3D" id="3.30.40.10">
    <property type="entry name" value="Zinc/RING finger domain, C3HC4 (zinc finger)"/>
    <property type="match status" value="1"/>
</dbReference>
<feature type="compositionally biased region" description="Low complexity" evidence="5">
    <location>
        <begin position="676"/>
        <end position="708"/>
    </location>
</feature>
<proteinExistence type="predicted"/>
<feature type="compositionally biased region" description="Acidic residues" evidence="5">
    <location>
        <begin position="576"/>
        <end position="587"/>
    </location>
</feature>
<feature type="region of interest" description="Disordered" evidence="5">
    <location>
        <begin position="380"/>
        <end position="412"/>
    </location>
</feature>
<dbReference type="InterPro" id="IPR013083">
    <property type="entry name" value="Znf_RING/FYVE/PHD"/>
</dbReference>
<feature type="compositionally biased region" description="Basic and acidic residues" evidence="5">
    <location>
        <begin position="561"/>
        <end position="571"/>
    </location>
</feature>
<feature type="compositionally biased region" description="Polar residues" evidence="5">
    <location>
        <begin position="941"/>
        <end position="951"/>
    </location>
</feature>
<feature type="compositionally biased region" description="Basic and acidic residues" evidence="5">
    <location>
        <begin position="795"/>
        <end position="818"/>
    </location>
</feature>
<feature type="region of interest" description="Disordered" evidence="5">
    <location>
        <begin position="1319"/>
        <end position="1344"/>
    </location>
</feature>
<accession>A0ABR3VZ91</accession>
<feature type="domain" description="PHD-type" evidence="6">
    <location>
        <begin position="954"/>
        <end position="1005"/>
    </location>
</feature>
<dbReference type="Proteomes" id="UP001583177">
    <property type="component" value="Unassembled WGS sequence"/>
</dbReference>
<feature type="region of interest" description="Disordered" evidence="5">
    <location>
        <begin position="97"/>
        <end position="331"/>
    </location>
</feature>
<dbReference type="InterPro" id="IPR019787">
    <property type="entry name" value="Znf_PHD-finger"/>
</dbReference>
<evidence type="ECO:0000313" key="7">
    <source>
        <dbReference type="EMBL" id="KAL1849128.1"/>
    </source>
</evidence>
<dbReference type="InterPro" id="IPR001965">
    <property type="entry name" value="Znf_PHD"/>
</dbReference>
<keyword evidence="3" id="KW-0862">Zinc</keyword>
<gene>
    <name evidence="7" type="ORF">Daus18300_013377</name>
</gene>
<dbReference type="InterPro" id="IPR011011">
    <property type="entry name" value="Znf_FYVE_PHD"/>
</dbReference>
<feature type="region of interest" description="Disordered" evidence="5">
    <location>
        <begin position="541"/>
        <end position="952"/>
    </location>
</feature>
<dbReference type="PANTHER" id="PTHR47636:SF1">
    <property type="entry name" value="TRANSCRIPTIONAL REGULATORY PROTEIN RCO1"/>
    <property type="match status" value="1"/>
</dbReference>
<feature type="compositionally biased region" description="Low complexity" evidence="5">
    <location>
        <begin position="161"/>
        <end position="173"/>
    </location>
</feature>
<protein>
    <recommendedName>
        <fullName evidence="6">PHD-type domain-containing protein</fullName>
    </recommendedName>
</protein>
<feature type="compositionally biased region" description="Polar residues" evidence="5">
    <location>
        <begin position="1"/>
        <end position="15"/>
    </location>
</feature>
<dbReference type="SMART" id="SM00249">
    <property type="entry name" value="PHD"/>
    <property type="match status" value="2"/>
</dbReference>
<feature type="region of interest" description="Disordered" evidence="5">
    <location>
        <begin position="1217"/>
        <end position="1237"/>
    </location>
</feature>
<dbReference type="PROSITE" id="PS01359">
    <property type="entry name" value="ZF_PHD_1"/>
    <property type="match status" value="1"/>
</dbReference>
<dbReference type="PANTHER" id="PTHR47636">
    <property type="entry name" value="TRANSCRIPTIONAL REGULATORY PROTEIN RCO1"/>
    <property type="match status" value="1"/>
</dbReference>